<name>A0ACC1NAS2_9HYPO</name>
<protein>
    <submittedName>
        <fullName evidence="1">Uncharacterized protein</fullName>
    </submittedName>
</protein>
<dbReference type="Proteomes" id="UP001143910">
    <property type="component" value="Unassembled WGS sequence"/>
</dbReference>
<reference evidence="1" key="1">
    <citation type="submission" date="2022-08" db="EMBL/GenBank/DDBJ databases">
        <title>Genome Sequence of Lecanicillium fungicola.</title>
        <authorList>
            <person name="Buettner E."/>
        </authorList>
    </citation>
    <scope>NUCLEOTIDE SEQUENCE</scope>
    <source>
        <strain evidence="1">Babe33</strain>
    </source>
</reference>
<evidence type="ECO:0000313" key="1">
    <source>
        <dbReference type="EMBL" id="KAJ2975977.1"/>
    </source>
</evidence>
<sequence>MKAETIFSALLIGSAFVAAAPDRTHGEYEYIVIGSGPGGGPVAANLARAGRSVLLLEAGGDAGETLLQEVPAWSTQAAEAPDMSWSFFVNHYRNQSQARRDNKYTYRLTNGSYYVGLDPPSDAEPLGILYPRGATVGGSSQVNAMNFVLPPDNDWLHIAQLTGDRSWEPENMRKFFTEFEKNEYLSGARQPGHGYNGYISTNLNNVTYITSRPGVSRLARDAIAELEGVNVTDERQLVSMLSRDLNRIDSDRYEKAGLYVSPVDVDAKRRRSGARNFVADTAAARNGNGSPKYPLTLSTQSLVSKILLRSGRYGKPQAYGVEYIVGSGLYSADKRYNATERGEVRRALATREIIVAGGAFNTPQLLKLSGIGPREELQKLGIPVVADLPAVGNYMQDNYEGGILVHANTSYENNPFANCRFNPSLPPSEDPCLAQWEEQQAGPYGLAGSSIAMWFKSSVSENKDCDVFLYGATDGFRGFFPGFSTEQSPDNTFFWSMVKMQTGNQAGTVTLRSTNPRDSPLINFNYFQQNGERDLQALDEAYEMVMRVFNATGGPYSPYTVIEPHGGVSAKQAFKDYAYSHHVTSTCRMGPKYDPNYCVDSEFRVNGVNGLRVVDASVFPRTPGGFPVAPTFVISQKASHLILSGA</sequence>
<keyword evidence="2" id="KW-1185">Reference proteome</keyword>
<dbReference type="EMBL" id="JANJQO010000637">
    <property type="protein sequence ID" value="KAJ2975977.1"/>
    <property type="molecule type" value="Genomic_DNA"/>
</dbReference>
<proteinExistence type="predicted"/>
<gene>
    <name evidence="1" type="ORF">NQ176_g5214</name>
</gene>
<comment type="caution">
    <text evidence="1">The sequence shown here is derived from an EMBL/GenBank/DDBJ whole genome shotgun (WGS) entry which is preliminary data.</text>
</comment>
<accession>A0ACC1NAS2</accession>
<organism evidence="1 2">
    <name type="scientific">Zarea fungicola</name>
    <dbReference type="NCBI Taxonomy" id="93591"/>
    <lineage>
        <taxon>Eukaryota</taxon>
        <taxon>Fungi</taxon>
        <taxon>Dikarya</taxon>
        <taxon>Ascomycota</taxon>
        <taxon>Pezizomycotina</taxon>
        <taxon>Sordariomycetes</taxon>
        <taxon>Hypocreomycetidae</taxon>
        <taxon>Hypocreales</taxon>
        <taxon>Cordycipitaceae</taxon>
        <taxon>Zarea</taxon>
    </lineage>
</organism>
<evidence type="ECO:0000313" key="2">
    <source>
        <dbReference type="Proteomes" id="UP001143910"/>
    </source>
</evidence>